<dbReference type="InterPro" id="IPR036942">
    <property type="entry name" value="Beta-barrel_TonB_sf"/>
</dbReference>
<evidence type="ECO:0000256" key="6">
    <source>
        <dbReference type="ARBA" id="ARBA00023237"/>
    </source>
</evidence>
<dbReference type="GO" id="GO:0030246">
    <property type="term" value="F:carbohydrate binding"/>
    <property type="evidence" value="ECO:0007669"/>
    <property type="project" value="InterPro"/>
</dbReference>
<dbReference type="GO" id="GO:0009279">
    <property type="term" value="C:cell outer membrane"/>
    <property type="evidence" value="ECO:0007669"/>
    <property type="project" value="UniProtKB-SubCell"/>
</dbReference>
<dbReference type="KEGG" id="scor:J3U87_18790"/>
<dbReference type="EMBL" id="CP071793">
    <property type="protein sequence ID" value="QTD47644.1"/>
    <property type="molecule type" value="Genomic_DNA"/>
</dbReference>
<dbReference type="InterPro" id="IPR013784">
    <property type="entry name" value="Carb-bd-like_fold"/>
</dbReference>
<dbReference type="InterPro" id="IPR057601">
    <property type="entry name" value="Oar-like_b-barrel"/>
</dbReference>
<dbReference type="SUPFAM" id="SSF49452">
    <property type="entry name" value="Starch-binding domain-like"/>
    <property type="match status" value="1"/>
</dbReference>
<proteinExistence type="predicted"/>
<feature type="chain" id="PRO_5035274817" evidence="7">
    <location>
        <begin position="21"/>
        <end position="969"/>
    </location>
</feature>
<dbReference type="GO" id="GO:0015344">
    <property type="term" value="F:siderophore uptake transmembrane transporter activity"/>
    <property type="evidence" value="ECO:0007669"/>
    <property type="project" value="TreeGrafter"/>
</dbReference>
<dbReference type="PANTHER" id="PTHR30069:SF46">
    <property type="entry name" value="OAR PROTEIN"/>
    <property type="match status" value="1"/>
</dbReference>
<dbReference type="Pfam" id="PF13620">
    <property type="entry name" value="CarboxypepD_reg"/>
    <property type="match status" value="1"/>
</dbReference>
<evidence type="ECO:0000313" key="10">
    <source>
        <dbReference type="Proteomes" id="UP000663929"/>
    </source>
</evidence>
<keyword evidence="10" id="KW-1185">Reference proteome</keyword>
<keyword evidence="2" id="KW-0813">Transport</keyword>
<dbReference type="AlphaFoldDB" id="A0A8A4TEJ5"/>
<keyword evidence="7" id="KW-0732">Signal</keyword>
<feature type="domain" description="TonB-dependent transporter Oar-like beta-barrel" evidence="8">
    <location>
        <begin position="229"/>
        <end position="296"/>
    </location>
</feature>
<evidence type="ECO:0000256" key="1">
    <source>
        <dbReference type="ARBA" id="ARBA00004571"/>
    </source>
</evidence>
<dbReference type="Proteomes" id="UP000663929">
    <property type="component" value="Chromosome"/>
</dbReference>
<feature type="signal peptide" evidence="7">
    <location>
        <begin position="1"/>
        <end position="20"/>
    </location>
</feature>
<keyword evidence="9" id="KW-0675">Receptor</keyword>
<sequence length="969" mass="105781">MRPRLWVPAFFLCFSIGVMAQSQQTGSIVGTISDGDRASIPGVQISLSSDALMRDRQLVTNANGNYTAALLPPGKYLVSFSMPGFKTVQQTITVGIGHTVRADATLVPIAITEQISVVSAKVSALEAEGLAVNFTADKVDQLPISNRRLSGLLSNAPAVTRGGAGGQHTITGAVGRDNQFLLNGANISDPAWGGDLAPYIEDAVQETQVLVSGTSVRYGGFTGGVVNGITKSGSNHFAGTLRVEMENDDWNARNPFLTGEQTDDIQKEYQATLGGPIVKDKLWFFVATKVLPTSDGTGVLASGDTFSRSLSNDQYEGKLTWSITPMHTVSLDYNTHDTEESGWAFLRPASADIVSNREDSRDMLAFNYTGMLNDHMFLEISASDFETVSRFGGDPNGGHVITDEIAAGGVVIDNNMFFGNWASPSVRGKETLAADLNIFHDGHLGLHDIHVGVQYVNSITGGLNRQTPTGGLIKLGRYGGTRSHILWEPNGDTYYDMYSGEVQVLLEKYLPDVHGKNRILSFYAEDSWTPNPKLSVQAGLRYDRFESNAYISDNVSANDISPRVSITYDWFGDHELKLIASIAKYVGRMHDDVANAGNPVGNQPMTEYRYVGPDLLHVTRAEFNDPQSDAYQALFDPANLEFIGDGAPETSAVDPNMKPPYSLEYTLTAKKAVGLNGHVEASYIYKNYKRNIDTVIGGYGQVTTEGVLGGTSLVDRTLWTNVPLKRTYQGLILSGALSGEVWDLSGSFSFSEVRGNYDSEEWWSPNMGTIYGDYEGSYDPAFALPEGRLPGDVPFRARLFGTYRINLTGAGRLTLGGLARYESGSVYSYTAPVVLQSSDANGDGIDDTRDFLGSAPGTYYQWDYYFNGERGGQRFPSVYDLDLSFTYNLPLARFDFWVKLDVIGALNRKRVSGWSTWVNSFGTFQNTDGNLIVNAPELNLNSSYGLPSSPSHYSSIRSYRLSTGFRFDL</sequence>
<evidence type="ECO:0000256" key="5">
    <source>
        <dbReference type="ARBA" id="ARBA00023136"/>
    </source>
</evidence>
<comment type="subcellular location">
    <subcellularLocation>
        <location evidence="1">Cell outer membrane</location>
        <topology evidence="1">Multi-pass membrane protein</topology>
    </subcellularLocation>
</comment>
<dbReference type="Pfam" id="PF25183">
    <property type="entry name" value="OMP_b-brl_4"/>
    <property type="match status" value="2"/>
</dbReference>
<evidence type="ECO:0000256" key="3">
    <source>
        <dbReference type="ARBA" id="ARBA00022452"/>
    </source>
</evidence>
<dbReference type="Gene3D" id="2.60.40.1120">
    <property type="entry name" value="Carboxypeptidase-like, regulatory domain"/>
    <property type="match status" value="1"/>
</dbReference>
<name>A0A8A4TEJ5_SULCO</name>
<evidence type="ECO:0000256" key="2">
    <source>
        <dbReference type="ARBA" id="ARBA00022448"/>
    </source>
</evidence>
<dbReference type="SUPFAM" id="SSF56935">
    <property type="entry name" value="Porins"/>
    <property type="match status" value="1"/>
</dbReference>
<evidence type="ECO:0000259" key="8">
    <source>
        <dbReference type="Pfam" id="PF25183"/>
    </source>
</evidence>
<reference evidence="9" key="1">
    <citation type="submission" date="2021-03" db="EMBL/GenBank/DDBJ databases">
        <title>Acanthopleuribacteraceae sp. M133.</title>
        <authorList>
            <person name="Wang G."/>
        </authorList>
    </citation>
    <scope>NUCLEOTIDE SEQUENCE</scope>
    <source>
        <strain evidence="9">M133</strain>
    </source>
</reference>
<evidence type="ECO:0000256" key="4">
    <source>
        <dbReference type="ARBA" id="ARBA00022692"/>
    </source>
</evidence>
<dbReference type="PANTHER" id="PTHR30069">
    <property type="entry name" value="TONB-DEPENDENT OUTER MEMBRANE RECEPTOR"/>
    <property type="match status" value="1"/>
</dbReference>
<keyword evidence="4" id="KW-0812">Transmembrane</keyword>
<keyword evidence="5" id="KW-0472">Membrane</keyword>
<keyword evidence="3" id="KW-1134">Transmembrane beta strand</keyword>
<dbReference type="Gene3D" id="2.40.170.20">
    <property type="entry name" value="TonB-dependent receptor, beta-barrel domain"/>
    <property type="match status" value="1"/>
</dbReference>
<dbReference type="InterPro" id="IPR039426">
    <property type="entry name" value="TonB-dep_rcpt-like"/>
</dbReference>
<evidence type="ECO:0000256" key="7">
    <source>
        <dbReference type="SAM" id="SignalP"/>
    </source>
</evidence>
<keyword evidence="6" id="KW-0998">Cell outer membrane</keyword>
<dbReference type="RefSeq" id="WP_237377312.1">
    <property type="nucleotide sequence ID" value="NZ_CP071793.1"/>
</dbReference>
<gene>
    <name evidence="9" type="ORF">J3U87_18790</name>
</gene>
<evidence type="ECO:0000313" key="9">
    <source>
        <dbReference type="EMBL" id="QTD47644.1"/>
    </source>
</evidence>
<accession>A0A8A4TEJ5</accession>
<organism evidence="9 10">
    <name type="scientific">Sulfidibacter corallicola</name>
    <dbReference type="NCBI Taxonomy" id="2818388"/>
    <lineage>
        <taxon>Bacteria</taxon>
        <taxon>Pseudomonadati</taxon>
        <taxon>Acidobacteriota</taxon>
        <taxon>Holophagae</taxon>
        <taxon>Acanthopleuribacterales</taxon>
        <taxon>Acanthopleuribacteraceae</taxon>
        <taxon>Sulfidibacter</taxon>
    </lineage>
</organism>
<feature type="domain" description="TonB-dependent transporter Oar-like beta-barrel" evidence="8">
    <location>
        <begin position="307"/>
        <end position="546"/>
    </location>
</feature>
<dbReference type="GO" id="GO:0044718">
    <property type="term" value="P:siderophore transmembrane transport"/>
    <property type="evidence" value="ECO:0007669"/>
    <property type="project" value="TreeGrafter"/>
</dbReference>
<protein>
    <submittedName>
        <fullName evidence="9">TonB-dependent receptor</fullName>
    </submittedName>
</protein>